<dbReference type="OrthoDB" id="7999550at2"/>
<comment type="caution">
    <text evidence="1">The sequence shown here is derived from an EMBL/GenBank/DDBJ whole genome shotgun (WGS) entry which is preliminary data.</text>
</comment>
<accession>A0A1E3H0J6</accession>
<evidence type="ECO:0000313" key="1">
    <source>
        <dbReference type="EMBL" id="ODN69837.1"/>
    </source>
</evidence>
<gene>
    <name evidence="1" type="ORF">A6302_02824</name>
</gene>
<name>A0A1E3H0J6_9HYPH</name>
<keyword evidence="2" id="KW-1185">Reference proteome</keyword>
<evidence type="ECO:0000313" key="2">
    <source>
        <dbReference type="Proteomes" id="UP000094622"/>
    </source>
</evidence>
<organism evidence="1 2">
    <name type="scientific">Methylobrevis pamukkalensis</name>
    <dbReference type="NCBI Taxonomy" id="1439726"/>
    <lineage>
        <taxon>Bacteria</taxon>
        <taxon>Pseudomonadati</taxon>
        <taxon>Pseudomonadota</taxon>
        <taxon>Alphaproteobacteria</taxon>
        <taxon>Hyphomicrobiales</taxon>
        <taxon>Pleomorphomonadaceae</taxon>
        <taxon>Methylobrevis</taxon>
    </lineage>
</organism>
<protein>
    <submittedName>
        <fullName evidence="1">Uncharacterized protein</fullName>
    </submittedName>
</protein>
<sequence length="95" mass="10079">MHLAAAVDRTRRITVADAGGLSTLKDAEETLARLRARQGRMAAFDAALADLETSGDPEALRQRLADAGCGKPVRTTADDVLARLRPAPARPTELS</sequence>
<reference evidence="1 2" key="1">
    <citation type="submission" date="2016-07" db="EMBL/GenBank/DDBJ databases">
        <title>Draft Genome Sequence of Methylobrevis pamukkalensis PK2.</title>
        <authorList>
            <person name="Vasilenko O.V."/>
            <person name="Doronina N.V."/>
            <person name="Shmareva M.N."/>
            <person name="Tarlachkov S.V."/>
            <person name="Mustakhimov I."/>
            <person name="Trotsenko Y.A."/>
        </authorList>
    </citation>
    <scope>NUCLEOTIDE SEQUENCE [LARGE SCALE GENOMIC DNA]</scope>
    <source>
        <strain evidence="1 2">PK2</strain>
    </source>
</reference>
<dbReference type="AlphaFoldDB" id="A0A1E3H0J6"/>
<dbReference type="Proteomes" id="UP000094622">
    <property type="component" value="Unassembled WGS sequence"/>
</dbReference>
<dbReference type="RefSeq" id="WP_083255734.1">
    <property type="nucleotide sequence ID" value="NZ_MCRJ01000071.1"/>
</dbReference>
<proteinExistence type="predicted"/>
<dbReference type="EMBL" id="MCRJ01000071">
    <property type="protein sequence ID" value="ODN69837.1"/>
    <property type="molecule type" value="Genomic_DNA"/>
</dbReference>